<protein>
    <submittedName>
        <fullName evidence="2">Uncharacterized protein</fullName>
    </submittedName>
</protein>
<evidence type="ECO:0000313" key="3">
    <source>
        <dbReference type="Proteomes" id="UP000011713"/>
    </source>
</evidence>
<accession>M4BZD2</accession>
<organism evidence="2 3">
    <name type="scientific">Hyaloperonospora arabidopsidis (strain Emoy2)</name>
    <name type="common">Downy mildew agent</name>
    <name type="synonym">Peronospora arabidopsidis</name>
    <dbReference type="NCBI Taxonomy" id="559515"/>
    <lineage>
        <taxon>Eukaryota</taxon>
        <taxon>Sar</taxon>
        <taxon>Stramenopiles</taxon>
        <taxon>Oomycota</taxon>
        <taxon>Peronosporomycetes</taxon>
        <taxon>Peronosporales</taxon>
        <taxon>Peronosporaceae</taxon>
        <taxon>Hyaloperonospora</taxon>
    </lineage>
</organism>
<evidence type="ECO:0000256" key="1">
    <source>
        <dbReference type="SAM" id="MobiDB-lite"/>
    </source>
</evidence>
<dbReference type="AlphaFoldDB" id="M4BZD2"/>
<evidence type="ECO:0000313" key="2">
    <source>
        <dbReference type="EnsemblProtists" id="HpaP811955"/>
    </source>
</evidence>
<reference evidence="3" key="1">
    <citation type="journal article" date="2010" name="Science">
        <title>Signatures of adaptation to obligate biotrophy in the Hyaloperonospora arabidopsidis genome.</title>
        <authorList>
            <person name="Baxter L."/>
            <person name="Tripathy S."/>
            <person name="Ishaque N."/>
            <person name="Boot N."/>
            <person name="Cabral A."/>
            <person name="Kemen E."/>
            <person name="Thines M."/>
            <person name="Ah-Fong A."/>
            <person name="Anderson R."/>
            <person name="Badejoko W."/>
            <person name="Bittner-Eddy P."/>
            <person name="Boore J.L."/>
            <person name="Chibucos M.C."/>
            <person name="Coates M."/>
            <person name="Dehal P."/>
            <person name="Delehaunty K."/>
            <person name="Dong S."/>
            <person name="Downton P."/>
            <person name="Dumas B."/>
            <person name="Fabro G."/>
            <person name="Fronick C."/>
            <person name="Fuerstenberg S.I."/>
            <person name="Fulton L."/>
            <person name="Gaulin E."/>
            <person name="Govers F."/>
            <person name="Hughes L."/>
            <person name="Humphray S."/>
            <person name="Jiang R.H."/>
            <person name="Judelson H."/>
            <person name="Kamoun S."/>
            <person name="Kyung K."/>
            <person name="Meijer H."/>
            <person name="Minx P."/>
            <person name="Morris P."/>
            <person name="Nelson J."/>
            <person name="Phuntumart V."/>
            <person name="Qutob D."/>
            <person name="Rehmany A."/>
            <person name="Rougon-Cardoso A."/>
            <person name="Ryden P."/>
            <person name="Torto-Alalibo T."/>
            <person name="Studholme D."/>
            <person name="Wang Y."/>
            <person name="Win J."/>
            <person name="Wood J."/>
            <person name="Clifton S.W."/>
            <person name="Rogers J."/>
            <person name="Van den Ackerveken G."/>
            <person name="Jones J.D."/>
            <person name="McDowell J.M."/>
            <person name="Beynon J."/>
            <person name="Tyler B.M."/>
        </authorList>
    </citation>
    <scope>NUCLEOTIDE SEQUENCE [LARGE SCALE GENOMIC DNA]</scope>
    <source>
        <strain evidence="3">Emoy2</strain>
    </source>
</reference>
<feature type="region of interest" description="Disordered" evidence="1">
    <location>
        <begin position="72"/>
        <end position="113"/>
    </location>
</feature>
<feature type="region of interest" description="Disordered" evidence="1">
    <location>
        <begin position="151"/>
        <end position="171"/>
    </location>
</feature>
<sequence>MSALRSSASKADVRIESSLRYDFAKLKAKGQLRSLYRTQYAKPVDGPTTTVSTVQTFAGHLVSELYAPTPIGGKRVGVQADPRRSAQKLQRRDSPHRAASSLARSTTHEGMKGLGSIDSVEKRLQKVEYTLPRLDGQVELLMKMQLAGTTSYPQAQAPSGPREKGPDMAYGSQLKTLGVWTTCAGD</sequence>
<reference evidence="2" key="2">
    <citation type="submission" date="2015-06" db="UniProtKB">
        <authorList>
            <consortium name="EnsemblProtists"/>
        </authorList>
    </citation>
    <scope>IDENTIFICATION</scope>
    <source>
        <strain evidence="2">Emoy2</strain>
    </source>
</reference>
<dbReference type="InParanoid" id="M4BZD2"/>
<proteinExistence type="predicted"/>
<dbReference type="EMBL" id="JH598058">
    <property type="status" value="NOT_ANNOTATED_CDS"/>
    <property type="molecule type" value="Genomic_DNA"/>
</dbReference>
<dbReference type="VEuPathDB" id="FungiDB:HpaG811955"/>
<dbReference type="HOGENOM" id="CLU_051764_0_1_1"/>
<keyword evidence="3" id="KW-1185">Reference proteome</keyword>
<dbReference type="Proteomes" id="UP000011713">
    <property type="component" value="Unassembled WGS sequence"/>
</dbReference>
<dbReference type="EnsemblProtists" id="HpaT811955">
    <property type="protein sequence ID" value="HpaP811955"/>
    <property type="gene ID" value="HpaG811955"/>
</dbReference>
<name>M4BZD2_HYAAE</name>